<dbReference type="PANTHER" id="PTHR31901">
    <property type="entry name" value="GH3 DOMAIN-CONTAINING PROTEIN"/>
    <property type="match status" value="1"/>
</dbReference>
<accession>I3T9Q5</accession>
<name>I3T9Q5_LOTJA</name>
<dbReference type="InterPro" id="IPR004993">
    <property type="entry name" value="GH3"/>
</dbReference>
<organism evidence="1">
    <name type="scientific">Lotus japonicus</name>
    <name type="common">Lotus corniculatus var. japonicus</name>
    <dbReference type="NCBI Taxonomy" id="34305"/>
    <lineage>
        <taxon>Eukaryota</taxon>
        <taxon>Viridiplantae</taxon>
        <taxon>Streptophyta</taxon>
        <taxon>Embryophyta</taxon>
        <taxon>Tracheophyta</taxon>
        <taxon>Spermatophyta</taxon>
        <taxon>Magnoliopsida</taxon>
        <taxon>eudicotyledons</taxon>
        <taxon>Gunneridae</taxon>
        <taxon>Pentapetalae</taxon>
        <taxon>rosids</taxon>
        <taxon>fabids</taxon>
        <taxon>Fabales</taxon>
        <taxon>Fabaceae</taxon>
        <taxon>Papilionoideae</taxon>
        <taxon>50 kb inversion clade</taxon>
        <taxon>NPAAA clade</taxon>
        <taxon>Hologalegina</taxon>
        <taxon>robinioid clade</taxon>
        <taxon>Loteae</taxon>
        <taxon>Lotus</taxon>
    </lineage>
</organism>
<dbReference type="EMBL" id="BT149453">
    <property type="protein sequence ID" value="AFK49247.1"/>
    <property type="molecule type" value="mRNA"/>
</dbReference>
<evidence type="ECO:0008006" key="2">
    <source>
        <dbReference type="Google" id="ProtNLM"/>
    </source>
</evidence>
<reference evidence="1" key="1">
    <citation type="submission" date="2012-05" db="EMBL/GenBank/DDBJ databases">
        <authorList>
            <person name="Krishnakumar V."/>
            <person name="Cheung F."/>
            <person name="Xiao Y."/>
            <person name="Chan A."/>
            <person name="Moskal W.A."/>
            <person name="Town C.D."/>
        </authorList>
    </citation>
    <scope>NUCLEOTIDE SEQUENCE</scope>
</reference>
<sequence>MPQHQVTLMEPVLSYNNSSNGNGNNIEYDIISWFEYVSQNAGSIQSQILSLILKQNNGVEYLKKWLGNYDIQEMEACALESLFTSVVPLASHADFEPFIQRIADGDTAPLLTQQPITTLSLSSGTTEGRQKFVPFTRHSAQTTLQIFTLASAYRSRVYPVREGGKVLEFIYSSNTFKTKGGLTVGTATTHCYASEEFRNNKQHKSYMVAALKK</sequence>
<proteinExistence type="evidence at transcript level"/>
<dbReference type="GO" id="GO:0016881">
    <property type="term" value="F:acid-amino acid ligase activity"/>
    <property type="evidence" value="ECO:0007669"/>
    <property type="project" value="TreeGrafter"/>
</dbReference>
<dbReference type="Pfam" id="PF03321">
    <property type="entry name" value="GH3"/>
    <property type="match status" value="1"/>
</dbReference>
<dbReference type="PANTHER" id="PTHR31901:SF48">
    <property type="entry name" value="INDOLE-3-ACETIC ACID-AMIDO SYNTHETASE GH3.10"/>
    <property type="match status" value="1"/>
</dbReference>
<protein>
    <recommendedName>
        <fullName evidence="2">GH3 auxin-responsive promoter</fullName>
    </recommendedName>
</protein>
<dbReference type="AlphaFoldDB" id="I3T9Q5"/>
<dbReference type="GO" id="GO:0005737">
    <property type="term" value="C:cytoplasm"/>
    <property type="evidence" value="ECO:0007669"/>
    <property type="project" value="TreeGrafter"/>
</dbReference>
<evidence type="ECO:0000313" key="1">
    <source>
        <dbReference type="EMBL" id="AFK49247.1"/>
    </source>
</evidence>